<dbReference type="InterPro" id="IPR044613">
    <property type="entry name" value="Nep1/2-like"/>
</dbReference>
<name>A0AAW1JPC9_SAPOF</name>
<dbReference type="InterPro" id="IPR038765">
    <property type="entry name" value="Papain-like_cys_pep_sf"/>
</dbReference>
<dbReference type="GO" id="GO:0006508">
    <property type="term" value="P:proteolysis"/>
    <property type="evidence" value="ECO:0007669"/>
    <property type="project" value="UniProtKB-KW"/>
</dbReference>
<evidence type="ECO:0000313" key="7">
    <source>
        <dbReference type="EMBL" id="KAK9706087.1"/>
    </source>
</evidence>
<dbReference type="GO" id="GO:0019784">
    <property type="term" value="F:deNEDDylase activity"/>
    <property type="evidence" value="ECO:0007669"/>
    <property type="project" value="InterPro"/>
</dbReference>
<evidence type="ECO:0000256" key="4">
    <source>
        <dbReference type="ARBA" id="ARBA00022807"/>
    </source>
</evidence>
<evidence type="ECO:0000256" key="2">
    <source>
        <dbReference type="ARBA" id="ARBA00022670"/>
    </source>
</evidence>
<reference evidence="7" key="1">
    <citation type="submission" date="2024-03" db="EMBL/GenBank/DDBJ databases">
        <title>WGS assembly of Saponaria officinalis var. Norfolk2.</title>
        <authorList>
            <person name="Jenkins J."/>
            <person name="Shu S."/>
            <person name="Grimwood J."/>
            <person name="Barry K."/>
            <person name="Goodstein D."/>
            <person name="Schmutz J."/>
            <person name="Leebens-Mack J."/>
            <person name="Osbourn A."/>
        </authorList>
    </citation>
    <scope>NUCLEOTIDE SEQUENCE [LARGE SCALE GENOMIC DNA]</scope>
    <source>
        <strain evidence="7">JIC</strain>
    </source>
</reference>
<dbReference type="AlphaFoldDB" id="A0AAW1JPC9"/>
<keyword evidence="8" id="KW-1185">Reference proteome</keyword>
<keyword evidence="4" id="KW-0788">Thiol protease</keyword>
<gene>
    <name evidence="7" type="ORF">RND81_07G103500</name>
</gene>
<accession>A0AAW1JPC9</accession>
<keyword evidence="3" id="KW-0378">Hydrolase</keyword>
<evidence type="ECO:0000259" key="6">
    <source>
        <dbReference type="PROSITE" id="PS50600"/>
    </source>
</evidence>
<evidence type="ECO:0000256" key="1">
    <source>
        <dbReference type="ARBA" id="ARBA00005234"/>
    </source>
</evidence>
<dbReference type="Pfam" id="PF02902">
    <property type="entry name" value="Peptidase_C48"/>
    <property type="match status" value="1"/>
</dbReference>
<evidence type="ECO:0000256" key="3">
    <source>
        <dbReference type="ARBA" id="ARBA00022801"/>
    </source>
</evidence>
<dbReference type="GO" id="GO:0008234">
    <property type="term" value="F:cysteine-type peptidase activity"/>
    <property type="evidence" value="ECO:0007669"/>
    <property type="project" value="UniProtKB-KW"/>
</dbReference>
<dbReference type="PANTHER" id="PTHR46468">
    <property type="entry name" value="SENTRIN-SPECIFIC PROTEASE 8"/>
    <property type="match status" value="1"/>
</dbReference>
<proteinExistence type="inferred from homology"/>
<comment type="similarity">
    <text evidence="1">Belongs to the peptidase C48 family.</text>
</comment>
<dbReference type="GO" id="GO:0000338">
    <property type="term" value="P:protein deneddylation"/>
    <property type="evidence" value="ECO:0007669"/>
    <property type="project" value="TreeGrafter"/>
</dbReference>
<sequence length="253" mass="27964">MGDGEVLKYEDIVLRESDLDTLQGPCFLTDQIIAFYFSYLSSSEKNLSSSCKTDDILLVPPSTSILLANCDDDKERLVLFVVNDCDDFCGGDSGSHWSTLVYSRSMNAFLHLDSMSGANNLLAEKLYDAVKNYMGIGGEVPRKQTSSSLKKQKNKNKRVQPVSKSSLKVANAAPVGLPVFKEWKEMPQQSNGYDCGIYALAIAGAIVDWFSNGMDSNDDVLSVVAKRVDQSVEVRMRGEILELVQDLRKKLAH</sequence>
<comment type="caution">
    <text evidence="7">The sequence shown here is derived from an EMBL/GenBank/DDBJ whole genome shotgun (WGS) entry which is preliminary data.</text>
</comment>
<keyword evidence="2" id="KW-0645">Protease</keyword>
<feature type="domain" description="Ubiquitin-like protease family profile" evidence="6">
    <location>
        <begin position="12"/>
        <end position="206"/>
    </location>
</feature>
<dbReference type="EMBL" id="JBDFQZ010000007">
    <property type="protein sequence ID" value="KAK9706087.1"/>
    <property type="molecule type" value="Genomic_DNA"/>
</dbReference>
<feature type="region of interest" description="Disordered" evidence="5">
    <location>
        <begin position="142"/>
        <end position="165"/>
    </location>
</feature>
<dbReference type="SUPFAM" id="SSF54001">
    <property type="entry name" value="Cysteine proteinases"/>
    <property type="match status" value="1"/>
</dbReference>
<evidence type="ECO:0000256" key="5">
    <source>
        <dbReference type="SAM" id="MobiDB-lite"/>
    </source>
</evidence>
<dbReference type="PANTHER" id="PTHR46468:SF1">
    <property type="entry name" value="SENTRIN-SPECIFIC PROTEASE 8"/>
    <property type="match status" value="1"/>
</dbReference>
<organism evidence="7 8">
    <name type="scientific">Saponaria officinalis</name>
    <name type="common">Common soapwort</name>
    <name type="synonym">Lychnis saponaria</name>
    <dbReference type="NCBI Taxonomy" id="3572"/>
    <lineage>
        <taxon>Eukaryota</taxon>
        <taxon>Viridiplantae</taxon>
        <taxon>Streptophyta</taxon>
        <taxon>Embryophyta</taxon>
        <taxon>Tracheophyta</taxon>
        <taxon>Spermatophyta</taxon>
        <taxon>Magnoliopsida</taxon>
        <taxon>eudicotyledons</taxon>
        <taxon>Gunneridae</taxon>
        <taxon>Pentapetalae</taxon>
        <taxon>Caryophyllales</taxon>
        <taxon>Caryophyllaceae</taxon>
        <taxon>Caryophylleae</taxon>
        <taxon>Saponaria</taxon>
    </lineage>
</organism>
<dbReference type="Proteomes" id="UP001443914">
    <property type="component" value="Unassembled WGS sequence"/>
</dbReference>
<evidence type="ECO:0000313" key="8">
    <source>
        <dbReference type="Proteomes" id="UP001443914"/>
    </source>
</evidence>
<protein>
    <recommendedName>
        <fullName evidence="6">Ubiquitin-like protease family profile domain-containing protein</fullName>
    </recommendedName>
</protein>
<dbReference type="InterPro" id="IPR003653">
    <property type="entry name" value="Peptidase_C48_C"/>
</dbReference>
<dbReference type="Gene3D" id="3.40.395.10">
    <property type="entry name" value="Adenoviral Proteinase, Chain A"/>
    <property type="match status" value="1"/>
</dbReference>
<dbReference type="PROSITE" id="PS50600">
    <property type="entry name" value="ULP_PROTEASE"/>
    <property type="match status" value="1"/>
</dbReference>